<reference evidence="3" key="1">
    <citation type="submission" date="2018-05" db="EMBL/GenBank/DDBJ databases">
        <authorList>
            <person name="Lanie J.A."/>
            <person name="Ng W.-L."/>
            <person name="Kazmierczak K.M."/>
            <person name="Andrzejewski T.M."/>
            <person name="Davidsen T.M."/>
            <person name="Wayne K.J."/>
            <person name="Tettelin H."/>
            <person name="Glass J.I."/>
            <person name="Rusch D."/>
            <person name="Podicherti R."/>
            <person name="Tsui H.-C.T."/>
            <person name="Winkler M.E."/>
        </authorList>
    </citation>
    <scope>NUCLEOTIDE SEQUENCE</scope>
</reference>
<dbReference type="AlphaFoldDB" id="A0A382BS82"/>
<name>A0A382BS82_9ZZZZ</name>
<dbReference type="InterPro" id="IPR001509">
    <property type="entry name" value="Epimerase_deHydtase"/>
</dbReference>
<feature type="domain" description="NAD-dependent epimerase/dehydratase" evidence="2">
    <location>
        <begin position="3"/>
        <end position="251"/>
    </location>
</feature>
<comment type="similarity">
    <text evidence="1">Belongs to the NAD(P)-dependent epimerase/dehydratase family.</text>
</comment>
<dbReference type="EMBL" id="UINC01030902">
    <property type="protein sequence ID" value="SVB16047.1"/>
    <property type="molecule type" value="Genomic_DNA"/>
</dbReference>
<evidence type="ECO:0000313" key="3">
    <source>
        <dbReference type="EMBL" id="SVB16047.1"/>
    </source>
</evidence>
<dbReference type="PANTHER" id="PTHR43000">
    <property type="entry name" value="DTDP-D-GLUCOSE 4,6-DEHYDRATASE-RELATED"/>
    <property type="match status" value="1"/>
</dbReference>
<sequence>MNVLITGGAGFIGLQLVKYHINKGDMVFILDNLYKSGLKEDLEYRELLKDNNVQFITIDLSKKISNINISNHLDCVYHLAAINGTKLFYEIPYEVSRVNLLTTINLLDWLENKSIGRIIYASTSEVYAGAVNYNLVEFPTSEDVPVVFDQPTHSRFSYATSKFMGEFLFFHYGKKFNTDITVLRYHNIYGPRMGNKHVIPELIMRLNNNENPLKLYGSTETRSFCYISDAIEATYQVAQSPGCIGEIIHIGNSKEEIRIINLTNKLISLMGLDIRIENTAGPEASVVRRCPDTSKLKKLTGFESQIDLDEGLMQTINWYLHKNY</sequence>
<protein>
    <recommendedName>
        <fullName evidence="2">NAD-dependent epimerase/dehydratase domain-containing protein</fullName>
    </recommendedName>
</protein>
<organism evidence="3">
    <name type="scientific">marine metagenome</name>
    <dbReference type="NCBI Taxonomy" id="408172"/>
    <lineage>
        <taxon>unclassified sequences</taxon>
        <taxon>metagenomes</taxon>
        <taxon>ecological metagenomes</taxon>
    </lineage>
</organism>
<evidence type="ECO:0000256" key="1">
    <source>
        <dbReference type="ARBA" id="ARBA00007637"/>
    </source>
</evidence>
<accession>A0A382BS82</accession>
<dbReference type="InterPro" id="IPR036291">
    <property type="entry name" value="NAD(P)-bd_dom_sf"/>
</dbReference>
<evidence type="ECO:0000259" key="2">
    <source>
        <dbReference type="Pfam" id="PF01370"/>
    </source>
</evidence>
<dbReference type="SUPFAM" id="SSF51735">
    <property type="entry name" value="NAD(P)-binding Rossmann-fold domains"/>
    <property type="match status" value="1"/>
</dbReference>
<gene>
    <name evidence="3" type="ORF">METZ01_LOCUS168901</name>
</gene>
<dbReference type="Gene3D" id="3.40.50.720">
    <property type="entry name" value="NAD(P)-binding Rossmann-like Domain"/>
    <property type="match status" value="1"/>
</dbReference>
<dbReference type="Pfam" id="PF01370">
    <property type="entry name" value="Epimerase"/>
    <property type="match status" value="1"/>
</dbReference>
<proteinExistence type="inferred from homology"/>